<dbReference type="Proteomes" id="UP001321475">
    <property type="component" value="Chromosome"/>
</dbReference>
<organism evidence="2 3">
    <name type="scientific">Paraoerskovia sediminicola</name>
    <dbReference type="NCBI Taxonomy" id="1138587"/>
    <lineage>
        <taxon>Bacteria</taxon>
        <taxon>Bacillati</taxon>
        <taxon>Actinomycetota</taxon>
        <taxon>Actinomycetes</taxon>
        <taxon>Micrococcales</taxon>
        <taxon>Cellulomonadaceae</taxon>
        <taxon>Paraoerskovia</taxon>
    </lineage>
</organism>
<accession>A0ABM8G5G9</accession>
<protein>
    <submittedName>
        <fullName evidence="2">Uncharacterized protein</fullName>
    </submittedName>
</protein>
<sequence length="90" mass="10366">MAGARLGLSETRTRDPSPLPRGWEPNDQHQKKAWSLGIELNVAADRFEESMSTARRRNWTSTFSKYLDDFANGVEDITFPYTPSLDDEWM</sequence>
<proteinExistence type="predicted"/>
<gene>
    <name evidence="2" type="ORF">GCM10025865_27260</name>
</gene>
<evidence type="ECO:0000313" key="2">
    <source>
        <dbReference type="EMBL" id="BDZ43427.1"/>
    </source>
</evidence>
<evidence type="ECO:0000256" key="1">
    <source>
        <dbReference type="SAM" id="MobiDB-lite"/>
    </source>
</evidence>
<name>A0ABM8G5G9_9CELL</name>
<evidence type="ECO:0000313" key="3">
    <source>
        <dbReference type="Proteomes" id="UP001321475"/>
    </source>
</evidence>
<keyword evidence="3" id="KW-1185">Reference proteome</keyword>
<dbReference type="EMBL" id="AP027729">
    <property type="protein sequence ID" value="BDZ43427.1"/>
    <property type="molecule type" value="Genomic_DNA"/>
</dbReference>
<feature type="region of interest" description="Disordered" evidence="1">
    <location>
        <begin position="1"/>
        <end position="30"/>
    </location>
</feature>
<reference evidence="3" key="1">
    <citation type="journal article" date="2019" name="Int. J. Syst. Evol. Microbiol.">
        <title>The Global Catalogue of Microorganisms (GCM) 10K type strain sequencing project: providing services to taxonomists for standard genome sequencing and annotation.</title>
        <authorList>
            <consortium name="The Broad Institute Genomics Platform"/>
            <consortium name="The Broad Institute Genome Sequencing Center for Infectious Disease"/>
            <person name="Wu L."/>
            <person name="Ma J."/>
        </authorList>
    </citation>
    <scope>NUCLEOTIDE SEQUENCE [LARGE SCALE GENOMIC DNA]</scope>
    <source>
        <strain evidence="3">NBRC 108565</strain>
    </source>
</reference>